<organism evidence="1 2">
    <name type="scientific">Halocaridina rubra</name>
    <name type="common">Hawaiian red shrimp</name>
    <dbReference type="NCBI Taxonomy" id="373956"/>
    <lineage>
        <taxon>Eukaryota</taxon>
        <taxon>Metazoa</taxon>
        <taxon>Ecdysozoa</taxon>
        <taxon>Arthropoda</taxon>
        <taxon>Crustacea</taxon>
        <taxon>Multicrustacea</taxon>
        <taxon>Malacostraca</taxon>
        <taxon>Eumalacostraca</taxon>
        <taxon>Eucarida</taxon>
        <taxon>Decapoda</taxon>
        <taxon>Pleocyemata</taxon>
        <taxon>Caridea</taxon>
        <taxon>Atyoidea</taxon>
        <taxon>Atyidae</taxon>
        <taxon>Halocaridina</taxon>
    </lineage>
</organism>
<dbReference type="EMBL" id="JAXCGZ010023104">
    <property type="protein sequence ID" value="KAK7017071.1"/>
    <property type="molecule type" value="Genomic_DNA"/>
</dbReference>
<comment type="caution">
    <text evidence="1">The sequence shown here is derived from an EMBL/GenBank/DDBJ whole genome shotgun (WGS) entry which is preliminary data.</text>
</comment>
<feature type="non-terminal residue" evidence="1">
    <location>
        <position position="1"/>
    </location>
</feature>
<evidence type="ECO:0000313" key="2">
    <source>
        <dbReference type="Proteomes" id="UP001381693"/>
    </source>
</evidence>
<proteinExistence type="predicted"/>
<keyword evidence="2" id="KW-1185">Reference proteome</keyword>
<evidence type="ECO:0000313" key="1">
    <source>
        <dbReference type="EMBL" id="KAK7017071.1"/>
    </source>
</evidence>
<sequence>HKQKTLNGTNDQSVAHSLEFQNVLLYMVRITSFRQYLVASFMCQVLSSHQDKKFQLAVDQHTHTHTHTRARANP</sequence>
<reference evidence="1 2" key="1">
    <citation type="submission" date="2023-11" db="EMBL/GenBank/DDBJ databases">
        <title>Halocaridina rubra genome assembly.</title>
        <authorList>
            <person name="Smith C."/>
        </authorList>
    </citation>
    <scope>NUCLEOTIDE SEQUENCE [LARGE SCALE GENOMIC DNA]</scope>
    <source>
        <strain evidence="1">EP-1</strain>
        <tissue evidence="1">Whole</tissue>
    </source>
</reference>
<gene>
    <name evidence="1" type="ORF">SK128_008878</name>
</gene>
<accession>A0AAN8ZT27</accession>
<name>A0AAN8ZT27_HALRR</name>
<dbReference type="Proteomes" id="UP001381693">
    <property type="component" value="Unassembled WGS sequence"/>
</dbReference>
<protein>
    <submittedName>
        <fullName evidence="1">Uncharacterized protein</fullName>
    </submittedName>
</protein>
<dbReference type="AlphaFoldDB" id="A0AAN8ZT27"/>